<feature type="compositionally biased region" description="Polar residues" evidence="3">
    <location>
        <begin position="425"/>
        <end position="444"/>
    </location>
</feature>
<dbReference type="PANTHER" id="PTHR12832">
    <property type="entry name" value="TESTIS-SPECIFIC PROTEIN PBS13 T-COMPLEX 11"/>
    <property type="match status" value="1"/>
</dbReference>
<feature type="region of interest" description="Disordered" evidence="3">
    <location>
        <begin position="1"/>
        <end position="47"/>
    </location>
</feature>
<evidence type="ECO:0000313" key="4">
    <source>
        <dbReference type="EMBL" id="KAK4524069.1"/>
    </source>
</evidence>
<feature type="region of interest" description="Disordered" evidence="3">
    <location>
        <begin position="425"/>
        <end position="454"/>
    </location>
</feature>
<feature type="coiled-coil region" evidence="2">
    <location>
        <begin position="62"/>
        <end position="107"/>
    </location>
</feature>
<evidence type="ECO:0000256" key="2">
    <source>
        <dbReference type="SAM" id="Coils"/>
    </source>
</evidence>
<dbReference type="Pfam" id="PF05794">
    <property type="entry name" value="Tcp11"/>
    <property type="match status" value="1"/>
</dbReference>
<dbReference type="Proteomes" id="UP001300502">
    <property type="component" value="Unassembled WGS sequence"/>
</dbReference>
<proteinExistence type="inferred from homology"/>
<dbReference type="PANTHER" id="PTHR12832:SF11">
    <property type="entry name" value="LD23868P"/>
    <property type="match status" value="1"/>
</dbReference>
<sequence length="933" mass="107413">MSETCLFVESSESSSTKQEDPSALTKRLTPKRLRTPQELEAGQLRADENRAKLFSDQSRRCAERVKKAMEVAKTAREELEATVKAKREMLDKQLRDAEIRRQKYLEASRQSARQHSEKVRDIASEHSRVRKTDMLRLCAQIQTQLWNAEARRCRRLAMRAKRASNLSLSKYSPPVSRNRSGDQEEIISKFEKEQNAASTIQFFWRFLHVQKKFRQLGLSVEDCLVDGFESTKLKIQRYEAVQAAGMTLRLLQPHAYLLSNDEARRLAKLFLTSFVIASHPEHVLDHPDSGLEKSIADSARSLLKCLINNKEDPFSCAMKARALWTKYRVQFDEWERNDRERLINGMIMDYVGLERLKYGVEERNISTDGSSRQQKDSAILAHSPTKSSSIWSSQIERRQGRLKKALVRIGGQEVLQRLEEALNSTFSSDGDEQGNNSEVSMRENTLSKDKSKDSNSVMAESLLNEVYAHEMMIDLDTFLRKLETPRSYQQMLEIAKRAFRDQFRDLLNRALEEGAAKEQALVKERFGDLVQNLKMKLVSLLPQKSSADVDAVRSSLEYAFDMDLIAQMLNHDAFSSRDVKGLIQVVVDVLKHIQAPYQDEYVEKRCQAWLTQIDQVEQKIKQQNSLAGERTMYLISSLFSIVCEILDFIEETERSIIIAKVKILAPIVQEHGPEWERARFEEKIKHSLFDERLPITRSWLESSVQMMKEQFTTLNIQAVTTVGKSALENVIGAALVYLIEKPYSLPAEEIPEVLKLDHERIFNLQNDVQRLSLLAALDLILKRFMNDKIGVPLSCDLSSVNEVLKDNNTSMKDMEEHLFMCVYEALDDLDSNEVFLSDEEKDFLRRMLSKAARLEDPVFSILKRRILDSLRKQFLLSPNNVTDDFHLRSLGLAVIVEDFHRVVEQLRKISTHLVKVHSQRLMKLVSSILSGDE</sequence>
<reference evidence="4 5" key="1">
    <citation type="submission" date="2022-07" db="EMBL/GenBank/DDBJ databases">
        <title>Genome-wide signatures of adaptation to extreme environments.</title>
        <authorList>
            <person name="Cho C.H."/>
            <person name="Yoon H.S."/>
        </authorList>
    </citation>
    <scope>NUCLEOTIDE SEQUENCE [LARGE SCALE GENOMIC DNA]</scope>
    <source>
        <strain evidence="4 5">108.79 E11</strain>
    </source>
</reference>
<dbReference type="EMBL" id="JANCYU010000021">
    <property type="protein sequence ID" value="KAK4524069.1"/>
    <property type="molecule type" value="Genomic_DNA"/>
</dbReference>
<accession>A0AAV9I9R5</accession>
<name>A0AAV9I9R5_9RHOD</name>
<keyword evidence="5" id="KW-1185">Reference proteome</keyword>
<comment type="caution">
    <text evidence="4">The sequence shown here is derived from an EMBL/GenBank/DDBJ whole genome shotgun (WGS) entry which is preliminary data.</text>
</comment>
<organism evidence="4 5">
    <name type="scientific">Galdieria yellowstonensis</name>
    <dbReference type="NCBI Taxonomy" id="3028027"/>
    <lineage>
        <taxon>Eukaryota</taxon>
        <taxon>Rhodophyta</taxon>
        <taxon>Bangiophyceae</taxon>
        <taxon>Galdieriales</taxon>
        <taxon>Galdieriaceae</taxon>
        <taxon>Galdieria</taxon>
    </lineage>
</organism>
<dbReference type="AlphaFoldDB" id="A0AAV9I9R5"/>
<evidence type="ECO:0008006" key="6">
    <source>
        <dbReference type="Google" id="ProtNLM"/>
    </source>
</evidence>
<comment type="similarity">
    <text evidence="1">Belongs to the TCP11 family.</text>
</comment>
<gene>
    <name evidence="4" type="ORF">GAYE_SCF01G1968</name>
</gene>
<evidence type="ECO:0000256" key="1">
    <source>
        <dbReference type="ARBA" id="ARBA00010954"/>
    </source>
</evidence>
<evidence type="ECO:0000313" key="5">
    <source>
        <dbReference type="Proteomes" id="UP001300502"/>
    </source>
</evidence>
<keyword evidence="2" id="KW-0175">Coiled coil</keyword>
<dbReference type="InterPro" id="IPR008862">
    <property type="entry name" value="Tcp11"/>
</dbReference>
<protein>
    <recommendedName>
        <fullName evidence="6">T-complex protein 11</fullName>
    </recommendedName>
</protein>
<dbReference type="GO" id="GO:0007165">
    <property type="term" value="P:signal transduction"/>
    <property type="evidence" value="ECO:0007669"/>
    <property type="project" value="TreeGrafter"/>
</dbReference>
<evidence type="ECO:0000256" key="3">
    <source>
        <dbReference type="SAM" id="MobiDB-lite"/>
    </source>
</evidence>